<feature type="compositionally biased region" description="Acidic residues" evidence="10">
    <location>
        <begin position="454"/>
        <end position="473"/>
    </location>
</feature>
<feature type="domain" description="SAM-dependent MTase DRM-type" evidence="11">
    <location>
        <begin position="676"/>
        <end position="1007"/>
    </location>
</feature>
<keyword evidence="13" id="KW-1185">Reference proteome</keyword>
<organism evidence="12 13">
    <name type="scientific">Ceratodon purpureus</name>
    <name type="common">Fire moss</name>
    <name type="synonym">Dicranum purpureum</name>
    <dbReference type="NCBI Taxonomy" id="3225"/>
    <lineage>
        <taxon>Eukaryota</taxon>
        <taxon>Viridiplantae</taxon>
        <taxon>Streptophyta</taxon>
        <taxon>Embryophyta</taxon>
        <taxon>Bryophyta</taxon>
        <taxon>Bryophytina</taxon>
        <taxon>Bryopsida</taxon>
        <taxon>Dicranidae</taxon>
        <taxon>Pseudoditrichales</taxon>
        <taxon>Ditrichaceae</taxon>
        <taxon>Ceratodon</taxon>
    </lineage>
</organism>
<dbReference type="EC" id="2.1.1.37" evidence="2"/>
<evidence type="ECO:0000256" key="10">
    <source>
        <dbReference type="SAM" id="MobiDB-lite"/>
    </source>
</evidence>
<dbReference type="PROSITE" id="PS51679">
    <property type="entry name" value="SAM_MT_C5"/>
    <property type="match status" value="1"/>
</dbReference>
<evidence type="ECO:0000313" key="12">
    <source>
        <dbReference type="EMBL" id="KAG0567622.1"/>
    </source>
</evidence>
<sequence>MEKGRRSMSWSPPKWSAQSLRVEDVKRCLEAAKRLGGLTTQSSDSEINGYQLQDHNAALRPVKLEATSAEPQMDRDASGEHLHGSEWQDPICSLFQKKSEWQDPTCTLFQTKNLATYQAENPRTGGSYSQATPPETPFKGSDASSRRVSLKNGGCVDYAVKEKELSGASKSSQDRHRENVFRDMGFPSALIQRAIHVHGAQADDSKILQFLLDWRENNDVRGASCKKQADQSEFKFVKKATKGTEENISGSLTVRQQIANSMRENGVVDLWESDESNYSDSDFNNDEEEAILPTSRSPIDWAEERRSDFPVTLVKRELPAGEDHRLLMRNHGFPAELIESAIQELGEGVEYDMLLEYLLYLTAQENQKASTSASFEKRSSTAKKVVNECGYPTNHQPSRRKQVNTVEKLVAECGFPAKAVGRAMAICETPMWDAGQDQLADLVDFLTAHRGELDESEDDAKEDEGGDPQEDTDWSWLRQHVVEDASSKGKRKLGYGGVARRKTINRLSRPPHMEEDGRTSNMGKRKQVGYGGVARRKAVNPLSRTSTLKREQLDYPPLHRPTNVKLEQLDELEESDEPSRNRRRNLKQEQFDDLEECDEPTLRRRPRVKRQYFDQSLLNKRQPSARVPRVKLVVPQRRNASVGRIGRPQIIKEEVPKALDRHHGSVGFGLPGFPVQPRYLDEDVKGAPFFYFENVASMPNDEWERIRRHLFDIEPEFVDSLHFSACRRPRGYIHNLPIEGRRKILADPPMTIQELLPHTRDFWPTWDPRTKLNCITTRMGSEFLIKKLQIGDGTSLQTADPSPDQQREILHLCRHWNLVWTAPNIPTPIDEIEIEAMLGFDSGHSRNILSNRSRYKALGNSFSVFTVAFHFSVLKPLYPRGIKVLSLFSGIGGAEVALHKMGIKLLVVVSVEIDDGTRRCLEAWWAASKQTGVLNQNYHNIKDLGRAQISELVNVYGGFDLIVGGTPCNNLSGSNHVTRVGLDGKQSTVFFEFSRVVAAVRELTIRLQQKK</sequence>
<dbReference type="EMBL" id="CM026428">
    <property type="protein sequence ID" value="KAG0567622.1"/>
    <property type="molecule type" value="Genomic_DNA"/>
</dbReference>
<evidence type="ECO:0000256" key="4">
    <source>
        <dbReference type="ARBA" id="ARBA00022679"/>
    </source>
</evidence>
<dbReference type="Gene3D" id="3.40.50.150">
    <property type="entry name" value="Vaccinia Virus protein VP39"/>
    <property type="match status" value="2"/>
</dbReference>
<evidence type="ECO:0000256" key="6">
    <source>
        <dbReference type="ARBA" id="ARBA00022737"/>
    </source>
</evidence>
<dbReference type="InterPro" id="IPR001525">
    <property type="entry name" value="C5_MeTfrase"/>
</dbReference>
<evidence type="ECO:0000313" key="13">
    <source>
        <dbReference type="Proteomes" id="UP000822688"/>
    </source>
</evidence>
<keyword evidence="8" id="KW-0539">Nucleus</keyword>
<keyword evidence="4 9" id="KW-0808">Transferase</keyword>
<name>A0A8T0HF15_CERPU</name>
<dbReference type="GO" id="GO:0032259">
    <property type="term" value="P:methylation"/>
    <property type="evidence" value="ECO:0007669"/>
    <property type="project" value="UniProtKB-KW"/>
</dbReference>
<dbReference type="Pfam" id="PF00145">
    <property type="entry name" value="DNA_methylase"/>
    <property type="match status" value="1"/>
</dbReference>
<comment type="caution">
    <text evidence="12">The sequence shown here is derived from an EMBL/GenBank/DDBJ whole genome shotgun (WGS) entry which is preliminary data.</text>
</comment>
<feature type="region of interest" description="Disordered" evidence="10">
    <location>
        <begin position="453"/>
        <end position="593"/>
    </location>
</feature>
<evidence type="ECO:0000256" key="7">
    <source>
        <dbReference type="ARBA" id="ARBA00023125"/>
    </source>
</evidence>
<dbReference type="PROSITE" id="PS51680">
    <property type="entry name" value="SAM_MT_DRM"/>
    <property type="match status" value="1"/>
</dbReference>
<accession>A0A8T0HF15</accession>
<dbReference type="InterPro" id="IPR030380">
    <property type="entry name" value="SAM_MeTfrase_DRM"/>
</dbReference>
<evidence type="ECO:0000256" key="8">
    <source>
        <dbReference type="ARBA" id="ARBA00023242"/>
    </source>
</evidence>
<dbReference type="GO" id="GO:0003677">
    <property type="term" value="F:DNA binding"/>
    <property type="evidence" value="ECO:0007669"/>
    <property type="project" value="UniProtKB-KW"/>
</dbReference>
<keyword evidence="5 9" id="KW-0949">S-adenosyl-L-methionine</keyword>
<evidence type="ECO:0000256" key="1">
    <source>
        <dbReference type="ARBA" id="ARBA00004123"/>
    </source>
</evidence>
<feature type="active site" evidence="9">
    <location>
        <position position="968"/>
    </location>
</feature>
<gene>
    <name evidence="12" type="ORF">KC19_7G149100</name>
</gene>
<dbReference type="Proteomes" id="UP000822688">
    <property type="component" value="Chromosome 7"/>
</dbReference>
<evidence type="ECO:0000256" key="5">
    <source>
        <dbReference type="ARBA" id="ARBA00022691"/>
    </source>
</evidence>
<dbReference type="PROSITE" id="PS00094">
    <property type="entry name" value="C5_MTASE_1"/>
    <property type="match status" value="1"/>
</dbReference>
<keyword evidence="6" id="KW-0677">Repeat</keyword>
<evidence type="ECO:0000256" key="9">
    <source>
        <dbReference type="PROSITE-ProRule" id="PRU01016"/>
    </source>
</evidence>
<evidence type="ECO:0000256" key="2">
    <source>
        <dbReference type="ARBA" id="ARBA00011975"/>
    </source>
</evidence>
<comment type="subcellular location">
    <subcellularLocation>
        <location evidence="1">Nucleus</location>
    </subcellularLocation>
</comment>
<feature type="compositionally biased region" description="Polar residues" evidence="10">
    <location>
        <begin position="120"/>
        <end position="133"/>
    </location>
</feature>
<evidence type="ECO:0000259" key="11">
    <source>
        <dbReference type="PROSITE" id="PS51680"/>
    </source>
</evidence>
<feature type="compositionally biased region" description="Basic residues" evidence="10">
    <location>
        <begin position="488"/>
        <end position="504"/>
    </location>
</feature>
<dbReference type="InterPro" id="IPR018117">
    <property type="entry name" value="C5_DNA_meth_AS"/>
</dbReference>
<dbReference type="InterPro" id="IPR050390">
    <property type="entry name" value="C5-Methyltransferase"/>
</dbReference>
<evidence type="ECO:0000256" key="3">
    <source>
        <dbReference type="ARBA" id="ARBA00022603"/>
    </source>
</evidence>
<dbReference type="AlphaFoldDB" id="A0A8T0HF15"/>
<dbReference type="SUPFAM" id="SSF53335">
    <property type="entry name" value="S-adenosyl-L-methionine-dependent methyltransferases"/>
    <property type="match status" value="2"/>
</dbReference>
<dbReference type="InterPro" id="IPR029063">
    <property type="entry name" value="SAM-dependent_MTases_sf"/>
</dbReference>
<dbReference type="PANTHER" id="PTHR23068:SF25">
    <property type="entry name" value="DNA (CYTOSINE-5)-METHYLTRANSFERASE DRM2"/>
    <property type="match status" value="1"/>
</dbReference>
<keyword evidence="3 9" id="KW-0489">Methyltransferase</keyword>
<dbReference type="PANTHER" id="PTHR23068">
    <property type="entry name" value="DNA CYTOSINE-5- -METHYLTRANSFERASE 3-RELATED"/>
    <property type="match status" value="1"/>
</dbReference>
<feature type="region of interest" description="Disordered" evidence="10">
    <location>
        <begin position="120"/>
        <end position="147"/>
    </location>
</feature>
<proteinExistence type="inferred from homology"/>
<keyword evidence="7" id="KW-0238">DNA-binding</keyword>
<protein>
    <recommendedName>
        <fullName evidence="2">DNA (cytosine-5-)-methyltransferase</fullName>
        <ecNumber evidence="2">2.1.1.37</ecNumber>
    </recommendedName>
</protein>
<dbReference type="GO" id="GO:0005634">
    <property type="term" value="C:nucleus"/>
    <property type="evidence" value="ECO:0007669"/>
    <property type="project" value="UniProtKB-SubCell"/>
</dbReference>
<dbReference type="GO" id="GO:0003886">
    <property type="term" value="F:DNA (cytosine-5-)-methyltransferase activity"/>
    <property type="evidence" value="ECO:0007669"/>
    <property type="project" value="UniProtKB-EC"/>
</dbReference>
<comment type="similarity">
    <text evidence="9">Belongs to the class I-like SAM-binding methyltransferase superfamily. C5-methyltransferase family.</text>
</comment>
<reference evidence="12" key="1">
    <citation type="submission" date="2020-06" db="EMBL/GenBank/DDBJ databases">
        <title>WGS assembly of Ceratodon purpureus strain R40.</title>
        <authorList>
            <person name="Carey S.B."/>
            <person name="Jenkins J."/>
            <person name="Shu S."/>
            <person name="Lovell J.T."/>
            <person name="Sreedasyam A."/>
            <person name="Maumus F."/>
            <person name="Tiley G.P."/>
            <person name="Fernandez-Pozo N."/>
            <person name="Barry K."/>
            <person name="Chen C."/>
            <person name="Wang M."/>
            <person name="Lipzen A."/>
            <person name="Daum C."/>
            <person name="Saski C.A."/>
            <person name="Payton A.C."/>
            <person name="Mcbreen J.C."/>
            <person name="Conrad R.E."/>
            <person name="Kollar L.M."/>
            <person name="Olsson S."/>
            <person name="Huttunen S."/>
            <person name="Landis J.B."/>
            <person name="Wickett N.J."/>
            <person name="Johnson M.G."/>
            <person name="Rensing S.A."/>
            <person name="Grimwood J."/>
            <person name="Schmutz J."/>
            <person name="Mcdaniel S.F."/>
        </authorList>
    </citation>
    <scope>NUCLEOTIDE SEQUENCE</scope>
    <source>
        <strain evidence="12">R40</strain>
    </source>
</reference>